<dbReference type="Pfam" id="PF20453">
    <property type="entry name" value="DUF6707"/>
    <property type="match status" value="1"/>
</dbReference>
<organism evidence="1 2">
    <name type="scientific">Bacteroides xylanisolvens</name>
    <dbReference type="NCBI Taxonomy" id="371601"/>
    <lineage>
        <taxon>Bacteria</taxon>
        <taxon>Pseudomonadati</taxon>
        <taxon>Bacteroidota</taxon>
        <taxon>Bacteroidia</taxon>
        <taxon>Bacteroidales</taxon>
        <taxon>Bacteroidaceae</taxon>
        <taxon>Bacteroides</taxon>
    </lineage>
</organism>
<comment type="caution">
    <text evidence="1">The sequence shown here is derived from an EMBL/GenBank/DDBJ whole genome shotgun (WGS) entry which is preliminary data.</text>
</comment>
<dbReference type="Proteomes" id="UP000261210">
    <property type="component" value="Unassembled WGS sequence"/>
</dbReference>
<gene>
    <name evidence="1" type="ORF">DXD03_24420</name>
</gene>
<dbReference type="EMBL" id="QSQU01000094">
    <property type="protein sequence ID" value="RGK52970.1"/>
    <property type="molecule type" value="Genomic_DNA"/>
</dbReference>
<reference evidence="1 2" key="1">
    <citation type="submission" date="2018-08" db="EMBL/GenBank/DDBJ databases">
        <title>A genome reference for cultivated species of the human gut microbiota.</title>
        <authorList>
            <person name="Zou Y."/>
            <person name="Xue W."/>
            <person name="Luo G."/>
        </authorList>
    </citation>
    <scope>NUCLEOTIDE SEQUENCE [LARGE SCALE GENOMIC DNA]</scope>
    <source>
        <strain evidence="1 2">TF10-34</strain>
    </source>
</reference>
<accession>A0A3E4MT90</accession>
<evidence type="ECO:0000313" key="1">
    <source>
        <dbReference type="EMBL" id="RGK52970.1"/>
    </source>
</evidence>
<evidence type="ECO:0000313" key="2">
    <source>
        <dbReference type="Proteomes" id="UP000261210"/>
    </source>
</evidence>
<sequence length="188" mass="21856">MNEELTNIILSLSSLGNKRIESLSKKVLKKMSFKSSKDLENMRDLCFWLYIYGYTEQFSRLYPVIFALSFTGNWDIWTPIESILSLAYYVSSKDIATQTDAKLALEKVLQAQNDNANIIRRCNGSLLSEYEEKVQQYSLSNKKSNLRNWLCYEMEELVLIYTLGGSEKYPLEKIEARVEEIKENLKGM</sequence>
<dbReference type="RefSeq" id="WP_117685422.1">
    <property type="nucleotide sequence ID" value="NZ_QSQU01000094.1"/>
</dbReference>
<proteinExistence type="predicted"/>
<protein>
    <submittedName>
        <fullName evidence="1">Uncharacterized protein</fullName>
    </submittedName>
</protein>
<name>A0A3E4MT90_9BACE</name>
<dbReference type="InterPro" id="IPR046553">
    <property type="entry name" value="DUF6707"/>
</dbReference>
<dbReference type="AlphaFoldDB" id="A0A3E4MT90"/>